<evidence type="ECO:0000313" key="21">
    <source>
        <dbReference type="Proteomes" id="UP001239994"/>
    </source>
</evidence>
<evidence type="ECO:0000256" key="18">
    <source>
        <dbReference type="ARBA" id="ARBA00093193"/>
    </source>
</evidence>
<gene>
    <name evidence="20" type="ORF">P4O66_011621</name>
</gene>
<feature type="transmembrane region" description="Helical" evidence="19">
    <location>
        <begin position="416"/>
        <end position="439"/>
    </location>
</feature>
<feature type="transmembrane region" description="Helical" evidence="19">
    <location>
        <begin position="1007"/>
        <end position="1029"/>
    </location>
</feature>
<comment type="catalytic activity">
    <reaction evidence="12">
        <text>L-histidine(out) + L-arginine(in) = L-histidine(in) + L-arginine(out)</text>
        <dbReference type="Rhea" id="RHEA:71063"/>
        <dbReference type="ChEBI" id="CHEBI:32682"/>
        <dbReference type="ChEBI" id="CHEBI:57595"/>
    </reaction>
    <physiologicalReaction direction="left-to-right" evidence="12">
        <dbReference type="Rhea" id="RHEA:71064"/>
    </physiologicalReaction>
</comment>
<keyword evidence="8 19" id="KW-0472">Membrane</keyword>
<comment type="subcellular location">
    <subcellularLocation>
        <location evidence="1">Apical cell membrane</location>
        <topology evidence="1">Multi-pass membrane protein</topology>
    </subcellularLocation>
</comment>
<dbReference type="GO" id="GO:0016324">
    <property type="term" value="C:apical plasma membrane"/>
    <property type="evidence" value="ECO:0007669"/>
    <property type="project" value="UniProtKB-SubCell"/>
</dbReference>
<feature type="transmembrane region" description="Helical" evidence="19">
    <location>
        <begin position="302"/>
        <end position="323"/>
    </location>
</feature>
<comment type="similarity">
    <text evidence="2">Belongs to the amino acid-polyamine-organocation (APC) superfamily.</text>
</comment>
<evidence type="ECO:0000256" key="1">
    <source>
        <dbReference type="ARBA" id="ARBA00004424"/>
    </source>
</evidence>
<dbReference type="InterPro" id="IPR050598">
    <property type="entry name" value="AminoAcid_Transporter"/>
</dbReference>
<feature type="transmembrane region" description="Helical" evidence="19">
    <location>
        <begin position="225"/>
        <end position="242"/>
    </location>
</feature>
<reference evidence="20" key="1">
    <citation type="submission" date="2023-03" db="EMBL/GenBank/DDBJ databases">
        <title>Electrophorus voltai genome.</title>
        <authorList>
            <person name="Bian C."/>
        </authorList>
    </citation>
    <scope>NUCLEOTIDE SEQUENCE</scope>
    <source>
        <strain evidence="20">CB-2022</strain>
        <tissue evidence="20">Muscle</tissue>
    </source>
</reference>
<feature type="transmembrane region" description="Helical" evidence="19">
    <location>
        <begin position="973"/>
        <end position="995"/>
    </location>
</feature>
<evidence type="ECO:0000256" key="9">
    <source>
        <dbReference type="ARBA" id="ARBA00023157"/>
    </source>
</evidence>
<dbReference type="Pfam" id="PF13520">
    <property type="entry name" value="AA_permease_2"/>
    <property type="match status" value="4"/>
</dbReference>
<dbReference type="GO" id="GO:0015179">
    <property type="term" value="F:L-amino acid transmembrane transporter activity"/>
    <property type="evidence" value="ECO:0007669"/>
    <property type="project" value="TreeGrafter"/>
</dbReference>
<keyword evidence="3" id="KW-0813">Transport</keyword>
<sequence length="1083" mass="115970">RCTVHCSILSVKSTFTGSTAMAADMDSTPKKLQLQSEVGLVGGVSLIAGVMIGSGIFMSPQTVLLNVDSPGASLLIWACCGVLSMLASLSYAELGTVICESGGEYIYIMKTSGNLMAFIFAFTSVIVVRPTSLTGVALSFAQNAVVPFYDCPPPVLVVKSVAAVGILLLTIVNCLNVRCSMAIMVFSMVAKVLALGIIVIGGVILLVQGNTANFQNTFEGTNTSISAIGIALYQCLWSYDGWNNLNYVTEELKQPQTMMRNVMSPGASLLIWACCGILVLLASLSYAELGTVICESGGDYIYILRTSGNLMAFIFAFTTVVIVKPSSAAIQALTFAQNTVALFYGSCPPPVLMEVPSALEKIFTAVATNMDNTPKKLQLQSEVGLVGGVSLIAGVMIGSGIFMSPQTMWSNIGSPGASLLIWACCGVLSMLASLSYAELSTVICESGGDYNYIPRTSGNPMAFIFTFYTLVVVMPASSTGLALSFAQNAVAPFYVCPPPVLVVKSVAAVGLLLLTIVNCVNVRFSMAITVFLLAAKFFALAVISIGGVMLLIQGDTVGLQNCFQGTNFNISAIGMAFYQCLWSYGGWNNLNCVTEDVLRQDMNSFHIHFDTMKDNKYEKLNLKREIGLLSAVSLVAGTMIGSGIFMSPQFVLSNIGSPGASLIIWFICGLVTMCAALSYAELGTIFTESGGDFIYVLRIYGPFPAFFVAFTFMFVMKPSNMAAVALGFAEYILAPFYQGCEPPALVVKCTAATCILVVASANILNIRFTMVAQVVFMAAKVIALTVIVIGGILTMVQGSTESLSSSDVAFKDTKLGASSIGMALYQGLWSYAGWCSLNFVTEEVKKPEVNLPRAIMIAIPTVTIFYLLVNVSYLAAMTPREMMFSTAVAVTWGNKVLGGWGWVMSIAAALSSFGSLNGSFFSGGRVCFVAAREGHLPDILAMAHVQRLTPSPALIFTTIISLIVLIPGDFEGIVNFFGFTAWFFYGVTLSGLLYLKIKKPDLPRAYSVPIVIPILVLLAAVFLVLAPIIDNPRLEYLYVILFILSGVVIYVPFIQYRLFPGLFDKLTVFLQLFLEVAPTDKNL</sequence>
<feature type="transmembrane region" description="Helical" evidence="19">
    <location>
        <begin position="659"/>
        <end position="680"/>
    </location>
</feature>
<evidence type="ECO:0000256" key="5">
    <source>
        <dbReference type="ARBA" id="ARBA00022553"/>
    </source>
</evidence>
<comment type="catalytic activity">
    <reaction evidence="13">
        <text>L-cysteine(out) + L-arginine(in) = L-cysteine(in) + L-arginine(out)</text>
        <dbReference type="Rhea" id="RHEA:71071"/>
        <dbReference type="ChEBI" id="CHEBI:32682"/>
        <dbReference type="ChEBI" id="CHEBI:35235"/>
    </reaction>
    <physiologicalReaction direction="left-to-right" evidence="13">
        <dbReference type="Rhea" id="RHEA:71072"/>
    </physiologicalReaction>
</comment>
<evidence type="ECO:0000256" key="10">
    <source>
        <dbReference type="ARBA" id="ARBA00051323"/>
    </source>
</evidence>
<organism evidence="20 21">
    <name type="scientific">Electrophorus voltai</name>
    <dbReference type="NCBI Taxonomy" id="2609070"/>
    <lineage>
        <taxon>Eukaryota</taxon>
        <taxon>Metazoa</taxon>
        <taxon>Chordata</taxon>
        <taxon>Craniata</taxon>
        <taxon>Vertebrata</taxon>
        <taxon>Euteleostomi</taxon>
        <taxon>Actinopterygii</taxon>
        <taxon>Neopterygii</taxon>
        <taxon>Teleostei</taxon>
        <taxon>Ostariophysi</taxon>
        <taxon>Gymnotiformes</taxon>
        <taxon>Gymnotoidei</taxon>
        <taxon>Gymnotidae</taxon>
        <taxon>Electrophorus</taxon>
    </lineage>
</organism>
<name>A0AAD9DU25_9TELE</name>
<feature type="transmembrane region" description="Helical" evidence="19">
    <location>
        <begin position="771"/>
        <end position="795"/>
    </location>
</feature>
<dbReference type="AlphaFoldDB" id="A0AAD9DU25"/>
<feature type="transmembrane region" description="Helical" evidence="19">
    <location>
        <begin position="182"/>
        <end position="205"/>
    </location>
</feature>
<feature type="transmembrane region" description="Helical" evidence="19">
    <location>
        <begin position="896"/>
        <end position="916"/>
    </location>
</feature>
<feature type="transmembrane region" description="Helical" evidence="19">
    <location>
        <begin position="38"/>
        <end position="59"/>
    </location>
</feature>
<evidence type="ECO:0000256" key="3">
    <source>
        <dbReference type="ARBA" id="ARBA00022448"/>
    </source>
</evidence>
<feature type="non-terminal residue" evidence="20">
    <location>
        <position position="1"/>
    </location>
</feature>
<feature type="transmembrane region" description="Helical" evidence="19">
    <location>
        <begin position="626"/>
        <end position="647"/>
    </location>
</feature>
<evidence type="ECO:0000256" key="14">
    <source>
        <dbReference type="ARBA" id="ARBA00052732"/>
    </source>
</evidence>
<keyword evidence="6 19" id="KW-0812">Transmembrane</keyword>
<proteinExistence type="inferred from homology"/>
<keyword evidence="5" id="KW-0597">Phosphoprotein</keyword>
<evidence type="ECO:0000256" key="17">
    <source>
        <dbReference type="ARBA" id="ARBA00083296"/>
    </source>
</evidence>
<evidence type="ECO:0000256" key="7">
    <source>
        <dbReference type="ARBA" id="ARBA00022989"/>
    </source>
</evidence>
<feature type="transmembrane region" description="Helical" evidence="19">
    <location>
        <begin position="383"/>
        <end position="404"/>
    </location>
</feature>
<feature type="transmembrane region" description="Helical" evidence="19">
    <location>
        <begin position="948"/>
        <end position="967"/>
    </location>
</feature>
<evidence type="ECO:0000256" key="11">
    <source>
        <dbReference type="ARBA" id="ARBA00051814"/>
    </source>
</evidence>
<keyword evidence="7 19" id="KW-1133">Transmembrane helix</keyword>
<dbReference type="Proteomes" id="UP001239994">
    <property type="component" value="Unassembled WGS sequence"/>
</dbReference>
<feature type="transmembrane region" description="Helical" evidence="19">
    <location>
        <begin position="855"/>
        <end position="876"/>
    </location>
</feature>
<protein>
    <recommendedName>
        <fullName evidence="15">b(0,+)-type amino acid transporter 1</fullName>
    </recommendedName>
    <alternativeName>
        <fullName evidence="16">Glycoprotein-associated amino acid transporter b0,+AT1</fullName>
    </alternativeName>
    <alternativeName>
        <fullName evidence="17">Solute carrier family 7 member 9</fullName>
    </alternativeName>
</protein>
<evidence type="ECO:0000256" key="12">
    <source>
        <dbReference type="ARBA" id="ARBA00051835"/>
    </source>
</evidence>
<comment type="catalytic activity">
    <reaction evidence="18">
        <text>L-phenylalanine(out) + L-arginine(in) = L-phenylalanine(in) + L-arginine(out)</text>
        <dbReference type="Rhea" id="RHEA:71067"/>
        <dbReference type="ChEBI" id="CHEBI:32682"/>
        <dbReference type="ChEBI" id="CHEBI:58095"/>
    </reaction>
    <physiologicalReaction direction="left-to-right" evidence="18">
        <dbReference type="Rhea" id="RHEA:71068"/>
    </physiologicalReaction>
</comment>
<feature type="transmembrane region" description="Helical" evidence="19">
    <location>
        <begin position="71"/>
        <end position="94"/>
    </location>
</feature>
<feature type="transmembrane region" description="Helical" evidence="19">
    <location>
        <begin position="527"/>
        <end position="552"/>
    </location>
</feature>
<dbReference type="PANTHER" id="PTHR11785:SF340">
    <property type="entry name" value="AROMATIC-PREFERRING AMINO ACID TRANSPORTER"/>
    <property type="match status" value="1"/>
</dbReference>
<feature type="transmembrane region" description="Helical" evidence="19">
    <location>
        <begin position="262"/>
        <end position="282"/>
    </location>
</feature>
<evidence type="ECO:0000256" key="19">
    <source>
        <dbReference type="SAM" id="Phobius"/>
    </source>
</evidence>
<dbReference type="EMBL" id="JAROKS010000018">
    <property type="protein sequence ID" value="KAK1793218.1"/>
    <property type="molecule type" value="Genomic_DNA"/>
</dbReference>
<comment type="catalytic activity">
    <reaction evidence="11">
        <text>L-cystine(out) + L-arginine(in) = L-cystine(in) + L-arginine(out)</text>
        <dbReference type="Rhea" id="RHEA:71075"/>
        <dbReference type="ChEBI" id="CHEBI:32682"/>
        <dbReference type="ChEBI" id="CHEBI:35491"/>
    </reaction>
    <physiologicalReaction direction="left-to-right" evidence="11">
        <dbReference type="Rhea" id="RHEA:71076"/>
    </physiologicalReaction>
</comment>
<feature type="transmembrane region" description="Helical" evidence="19">
    <location>
        <begin position="692"/>
        <end position="715"/>
    </location>
</feature>
<comment type="catalytic activity">
    <reaction evidence="14">
        <text>L-leucine(out) + L-arginine(in) = L-leucine(in) + L-arginine(out)</text>
        <dbReference type="Rhea" id="RHEA:71059"/>
        <dbReference type="ChEBI" id="CHEBI:32682"/>
        <dbReference type="ChEBI" id="CHEBI:57427"/>
    </reaction>
    <physiologicalReaction direction="left-to-right" evidence="14">
        <dbReference type="Rhea" id="RHEA:71060"/>
    </physiologicalReaction>
</comment>
<keyword evidence="9" id="KW-1015">Disulfide bond</keyword>
<dbReference type="PANTHER" id="PTHR11785">
    <property type="entry name" value="AMINO ACID TRANSPORTER"/>
    <property type="match status" value="1"/>
</dbReference>
<feature type="transmembrane region" description="Helical" evidence="19">
    <location>
        <begin position="460"/>
        <end position="481"/>
    </location>
</feature>
<feature type="transmembrane region" description="Helical" evidence="19">
    <location>
        <begin position="1035"/>
        <end position="1053"/>
    </location>
</feature>
<evidence type="ECO:0000256" key="2">
    <source>
        <dbReference type="ARBA" id="ARBA00009523"/>
    </source>
</evidence>
<dbReference type="InterPro" id="IPR002293">
    <property type="entry name" value="AA/rel_permease1"/>
</dbReference>
<comment type="catalytic activity">
    <reaction evidence="10">
        <text>L-lysine(out) + L-arginine(in) = L-lysine(in) + L-arginine(out)</text>
        <dbReference type="Rhea" id="RHEA:70827"/>
        <dbReference type="ChEBI" id="CHEBI:32551"/>
        <dbReference type="ChEBI" id="CHEBI:32682"/>
    </reaction>
    <physiologicalReaction direction="left-to-right" evidence="10">
        <dbReference type="Rhea" id="RHEA:70828"/>
    </physiologicalReaction>
</comment>
<keyword evidence="4" id="KW-1003">Cell membrane</keyword>
<feature type="transmembrane region" description="Helical" evidence="19">
    <location>
        <begin position="501"/>
        <end position="520"/>
    </location>
</feature>
<dbReference type="Gene3D" id="1.20.1740.10">
    <property type="entry name" value="Amino acid/polyamine transporter I"/>
    <property type="match status" value="4"/>
</dbReference>
<evidence type="ECO:0000256" key="16">
    <source>
        <dbReference type="ARBA" id="ARBA00079910"/>
    </source>
</evidence>
<keyword evidence="21" id="KW-1185">Reference proteome</keyword>
<comment type="caution">
    <text evidence="20">The sequence shown here is derived from an EMBL/GenBank/DDBJ whole genome shotgun (WGS) entry which is preliminary data.</text>
</comment>
<evidence type="ECO:0000256" key="13">
    <source>
        <dbReference type="ARBA" id="ARBA00052179"/>
    </source>
</evidence>
<evidence type="ECO:0000256" key="8">
    <source>
        <dbReference type="ARBA" id="ARBA00023136"/>
    </source>
</evidence>
<feature type="transmembrane region" description="Helical" evidence="19">
    <location>
        <begin position="115"/>
        <end position="141"/>
    </location>
</feature>
<evidence type="ECO:0000256" key="6">
    <source>
        <dbReference type="ARBA" id="ARBA00022692"/>
    </source>
</evidence>
<dbReference type="FunFam" id="1.20.1740.10:FF:000015">
    <property type="entry name" value="B(0,+)-type amino acid transporter 1"/>
    <property type="match status" value="1"/>
</dbReference>
<accession>A0AAD9DU25</accession>
<feature type="transmembrane region" description="Helical" evidence="19">
    <location>
        <begin position="153"/>
        <end position="175"/>
    </location>
</feature>
<evidence type="ECO:0000313" key="20">
    <source>
        <dbReference type="EMBL" id="KAK1793218.1"/>
    </source>
</evidence>
<evidence type="ECO:0000256" key="15">
    <source>
        <dbReference type="ARBA" id="ARBA00074336"/>
    </source>
</evidence>
<evidence type="ECO:0000256" key="4">
    <source>
        <dbReference type="ARBA" id="ARBA00022475"/>
    </source>
</evidence>
<feature type="transmembrane region" description="Helical" evidence="19">
    <location>
        <begin position="745"/>
        <end position="764"/>
    </location>
</feature>